<keyword evidence="2 5" id="KW-0812">Transmembrane</keyword>
<feature type="transmembrane region" description="Helical" evidence="5">
    <location>
        <begin position="221"/>
        <end position="246"/>
    </location>
</feature>
<dbReference type="InterPro" id="IPR017981">
    <property type="entry name" value="GPCR_2-like_7TM"/>
</dbReference>
<evidence type="ECO:0000256" key="4">
    <source>
        <dbReference type="ARBA" id="ARBA00023136"/>
    </source>
</evidence>
<dbReference type="Proteomes" id="UP000606786">
    <property type="component" value="Unassembled WGS sequence"/>
</dbReference>
<sequence>MRTSSTPMMDRYMLQPARKTTPTISIAWKRYAIQHLANRRLLYTFLCFDSKVVGNEKIRFKMYPIGLLISCSFYALTLGVYLSISRLRNLPGKILICLVSNLFAAYLGIALGQLIPTNNDSMCFASGYFIYFCLMAAFAWMNVMCFDIWQTFGTAKKKRGFQTKNTCRFLLYSLYGWGLPTVMTVITVSLAKSDLLSEDLRPNFKQGRCWFTYGTFASANLLFFSGPIGVLSLINFVLFLLTLRYCNRVKREIFRMQSSNVEKPIMRRRFFVDKARFAMNTKLFIVMGITWFMELLSIVLYDRKKMFFWVVSDSFNVLLGVFVFFIFVFKKRIWHAILVKLGFRPTDSLKTLPPATYATQSTYAPQTLSMTRLNAIEGNLSLLCNTAKN</sequence>
<comment type="caution">
    <text evidence="7">The sequence shown here is derived from an EMBL/GenBank/DDBJ whole genome shotgun (WGS) entry which is preliminary data.</text>
</comment>
<evidence type="ECO:0000256" key="2">
    <source>
        <dbReference type="ARBA" id="ARBA00022692"/>
    </source>
</evidence>
<dbReference type="GO" id="GO:0005886">
    <property type="term" value="C:plasma membrane"/>
    <property type="evidence" value="ECO:0007669"/>
    <property type="project" value="TreeGrafter"/>
</dbReference>
<dbReference type="OrthoDB" id="6134459at2759"/>
<evidence type="ECO:0000313" key="7">
    <source>
        <dbReference type="EMBL" id="CAD6997084.1"/>
    </source>
</evidence>
<feature type="transmembrane region" description="Helical" evidence="5">
    <location>
        <begin position="169"/>
        <end position="191"/>
    </location>
</feature>
<keyword evidence="3 5" id="KW-1133">Transmembrane helix</keyword>
<evidence type="ECO:0000256" key="3">
    <source>
        <dbReference type="ARBA" id="ARBA00022989"/>
    </source>
</evidence>
<reference evidence="7" key="1">
    <citation type="submission" date="2020-11" db="EMBL/GenBank/DDBJ databases">
        <authorList>
            <person name="Whitehead M."/>
        </authorList>
    </citation>
    <scope>NUCLEOTIDE SEQUENCE</scope>
    <source>
        <strain evidence="7">EGII</strain>
    </source>
</reference>
<feature type="transmembrane region" description="Helical" evidence="5">
    <location>
        <begin position="62"/>
        <end position="82"/>
    </location>
</feature>
<dbReference type="InterPro" id="IPR000832">
    <property type="entry name" value="GPCR_2_secretin-like"/>
</dbReference>
<dbReference type="InterPro" id="IPR051384">
    <property type="entry name" value="Mth_GPCR"/>
</dbReference>
<keyword evidence="4 5" id="KW-0472">Membrane</keyword>
<dbReference type="Pfam" id="PF00002">
    <property type="entry name" value="7tm_2"/>
    <property type="match status" value="1"/>
</dbReference>
<dbReference type="Gene3D" id="1.20.1070.10">
    <property type="entry name" value="Rhodopsin 7-helix transmembrane proteins"/>
    <property type="match status" value="1"/>
</dbReference>
<feature type="transmembrane region" description="Helical" evidence="5">
    <location>
        <begin position="283"/>
        <end position="301"/>
    </location>
</feature>
<dbReference type="PANTHER" id="PTHR47154">
    <property type="entry name" value="G-PROTEIN COUPLED RECEPTOR MTH-RELATED"/>
    <property type="match status" value="1"/>
</dbReference>
<organism evidence="7 8">
    <name type="scientific">Ceratitis capitata</name>
    <name type="common">Mediterranean fruit fly</name>
    <name type="synonym">Tephritis capitata</name>
    <dbReference type="NCBI Taxonomy" id="7213"/>
    <lineage>
        <taxon>Eukaryota</taxon>
        <taxon>Metazoa</taxon>
        <taxon>Ecdysozoa</taxon>
        <taxon>Arthropoda</taxon>
        <taxon>Hexapoda</taxon>
        <taxon>Insecta</taxon>
        <taxon>Pterygota</taxon>
        <taxon>Neoptera</taxon>
        <taxon>Endopterygota</taxon>
        <taxon>Diptera</taxon>
        <taxon>Brachycera</taxon>
        <taxon>Muscomorpha</taxon>
        <taxon>Tephritoidea</taxon>
        <taxon>Tephritidae</taxon>
        <taxon>Ceratitis</taxon>
        <taxon>Ceratitis</taxon>
    </lineage>
</organism>
<feature type="transmembrane region" description="Helical" evidence="5">
    <location>
        <begin position="94"/>
        <end position="116"/>
    </location>
</feature>
<gene>
    <name evidence="7" type="ORF">CCAP1982_LOCUS5737</name>
</gene>
<keyword evidence="8" id="KW-1185">Reference proteome</keyword>
<dbReference type="PANTHER" id="PTHR47154:SF2">
    <property type="entry name" value="G-PROTEIN COUPLED RECEPTOR MTH-RELATED"/>
    <property type="match status" value="1"/>
</dbReference>
<dbReference type="PROSITE" id="PS50261">
    <property type="entry name" value="G_PROTEIN_RECEP_F2_4"/>
    <property type="match status" value="1"/>
</dbReference>
<proteinExistence type="predicted"/>
<evidence type="ECO:0000313" key="8">
    <source>
        <dbReference type="Proteomes" id="UP000606786"/>
    </source>
</evidence>
<feature type="transmembrane region" description="Helical" evidence="5">
    <location>
        <begin position="128"/>
        <end position="149"/>
    </location>
</feature>
<dbReference type="EMBL" id="CAJHJT010000012">
    <property type="protein sequence ID" value="CAD6997084.1"/>
    <property type="molecule type" value="Genomic_DNA"/>
</dbReference>
<feature type="domain" description="G-protein coupled receptors family 2 profile 2" evidence="6">
    <location>
        <begin position="59"/>
        <end position="331"/>
    </location>
</feature>
<dbReference type="GO" id="GO:0007166">
    <property type="term" value="P:cell surface receptor signaling pathway"/>
    <property type="evidence" value="ECO:0007669"/>
    <property type="project" value="InterPro"/>
</dbReference>
<evidence type="ECO:0000259" key="6">
    <source>
        <dbReference type="PROSITE" id="PS50261"/>
    </source>
</evidence>
<dbReference type="GO" id="GO:0008528">
    <property type="term" value="F:G protein-coupled peptide receptor activity"/>
    <property type="evidence" value="ECO:0007669"/>
    <property type="project" value="TreeGrafter"/>
</dbReference>
<name>A0A811UDZ1_CERCA</name>
<dbReference type="CDD" id="cd15039">
    <property type="entry name" value="7tmB3_Methuselah-like"/>
    <property type="match status" value="1"/>
</dbReference>
<accession>A0A811UDZ1</accession>
<dbReference type="AlphaFoldDB" id="A0A811UDZ1"/>
<feature type="transmembrane region" description="Helical" evidence="5">
    <location>
        <begin position="307"/>
        <end position="329"/>
    </location>
</feature>
<evidence type="ECO:0000256" key="5">
    <source>
        <dbReference type="SAM" id="Phobius"/>
    </source>
</evidence>
<comment type="subcellular location">
    <subcellularLocation>
        <location evidence="1">Membrane</location>
        <topology evidence="1">Multi-pass membrane protein</topology>
    </subcellularLocation>
</comment>
<evidence type="ECO:0000256" key="1">
    <source>
        <dbReference type="ARBA" id="ARBA00004141"/>
    </source>
</evidence>
<protein>
    <submittedName>
        <fullName evidence="7">(Mediterranean fruit fly) hypothetical protein</fullName>
    </submittedName>
</protein>